<dbReference type="PANTHER" id="PTHR31528:SF1">
    <property type="entry name" value="4-AMINO-5-HYDROXYMETHYL-2-METHYLPYRIMIDINE PHOSPHATE SYNTHASE THI11-RELATED"/>
    <property type="match status" value="1"/>
</dbReference>
<keyword evidence="5" id="KW-0808">Transferase</keyword>
<evidence type="ECO:0000313" key="14">
    <source>
        <dbReference type="EMBL" id="ARO13395.1"/>
    </source>
</evidence>
<dbReference type="Gene3D" id="3.40.190.10">
    <property type="entry name" value="Periplasmic binding protein-like II"/>
    <property type="match status" value="2"/>
</dbReference>
<evidence type="ECO:0000256" key="7">
    <source>
        <dbReference type="ARBA" id="ARBA00022898"/>
    </source>
</evidence>
<dbReference type="KEGG" id="kro:BVG79_00035"/>
<evidence type="ECO:0000256" key="9">
    <source>
        <dbReference type="ARBA" id="ARBA00023004"/>
    </source>
</evidence>
<evidence type="ECO:0000259" key="13">
    <source>
        <dbReference type="Pfam" id="PF09084"/>
    </source>
</evidence>
<evidence type="ECO:0000256" key="2">
    <source>
        <dbReference type="ARBA" id="ARBA00004948"/>
    </source>
</evidence>
<dbReference type="RefSeq" id="WP_085785122.1">
    <property type="nucleotide sequence ID" value="NZ_CP019937.1"/>
</dbReference>
<dbReference type="InterPro" id="IPR015168">
    <property type="entry name" value="SsuA/THI5"/>
</dbReference>
<protein>
    <recommendedName>
        <fullName evidence="10">Thiamine pyrimidine synthase</fullName>
    </recommendedName>
</protein>
<proteinExistence type="inferred from homology"/>
<evidence type="ECO:0000256" key="10">
    <source>
        <dbReference type="ARBA" id="ARBA00033171"/>
    </source>
</evidence>
<dbReference type="OrthoDB" id="5372616at2"/>
<keyword evidence="7" id="KW-0663">Pyridoxal phosphate</keyword>
<feature type="signal peptide" evidence="12">
    <location>
        <begin position="1"/>
        <end position="30"/>
    </location>
</feature>
<keyword evidence="6" id="KW-0479">Metal-binding</keyword>
<accession>A0A1W6NVZ8</accession>
<evidence type="ECO:0000256" key="3">
    <source>
        <dbReference type="ARBA" id="ARBA00009406"/>
    </source>
</evidence>
<evidence type="ECO:0000313" key="15">
    <source>
        <dbReference type="Proteomes" id="UP000242447"/>
    </source>
</evidence>
<dbReference type="STRING" id="92947.BVG79_00035"/>
<dbReference type="PANTHER" id="PTHR31528">
    <property type="entry name" value="4-AMINO-5-HYDROXYMETHYL-2-METHYLPYRIMIDINE PHOSPHATE SYNTHASE THI11-RELATED"/>
    <property type="match status" value="1"/>
</dbReference>
<keyword evidence="9" id="KW-0408">Iron</keyword>
<dbReference type="InterPro" id="IPR006311">
    <property type="entry name" value="TAT_signal"/>
</dbReference>
<dbReference type="Proteomes" id="UP000242447">
    <property type="component" value="Chromosome"/>
</dbReference>
<dbReference type="PROSITE" id="PS51318">
    <property type="entry name" value="TAT"/>
    <property type="match status" value="1"/>
</dbReference>
<dbReference type="GO" id="GO:0046872">
    <property type="term" value="F:metal ion binding"/>
    <property type="evidence" value="ECO:0007669"/>
    <property type="project" value="UniProtKB-KW"/>
</dbReference>
<comment type="pathway">
    <text evidence="2">Cofactor biosynthesis; thiamine diphosphate biosynthesis.</text>
</comment>
<dbReference type="EMBL" id="CP019937">
    <property type="protein sequence ID" value="ARO13395.1"/>
    <property type="molecule type" value="Genomic_DNA"/>
</dbReference>
<gene>
    <name evidence="14" type="ORF">BVG79_00035</name>
</gene>
<evidence type="ECO:0000256" key="8">
    <source>
        <dbReference type="ARBA" id="ARBA00022977"/>
    </source>
</evidence>
<evidence type="ECO:0000256" key="6">
    <source>
        <dbReference type="ARBA" id="ARBA00022723"/>
    </source>
</evidence>
<evidence type="ECO:0000256" key="11">
    <source>
        <dbReference type="ARBA" id="ARBA00048179"/>
    </source>
</evidence>
<evidence type="ECO:0000256" key="4">
    <source>
        <dbReference type="ARBA" id="ARBA00011738"/>
    </source>
</evidence>
<comment type="function">
    <text evidence="1">Responsible for the formation of the pyrimidine heterocycle in the thiamine biosynthesis pathway. Catalyzes the formation of hydroxymethylpyrimidine phosphate (HMP-P) from histidine and pyridoxal phosphate (PLP). The protein uses PLP and the active site histidine to form HMP-P, generating an inactive enzyme. The enzyme can only undergo a single turnover, which suggests it is a suicide enzyme.</text>
</comment>
<keyword evidence="15" id="KW-1185">Reference proteome</keyword>
<reference evidence="14 15" key="1">
    <citation type="submission" date="2017-02" db="EMBL/GenBank/DDBJ databases">
        <title>Ketogulonicigenium robustum SPU B003 Genome sequencing and assembly.</title>
        <authorList>
            <person name="Li Y."/>
            <person name="Liu L."/>
            <person name="Wang C."/>
            <person name="Zhang M."/>
            <person name="Zhang T."/>
            <person name="Zhang Y."/>
        </authorList>
    </citation>
    <scope>NUCLEOTIDE SEQUENCE [LARGE SCALE GENOMIC DNA]</scope>
    <source>
        <strain evidence="14 15">SPU_B003</strain>
    </source>
</reference>
<keyword evidence="12" id="KW-0732">Signal</keyword>
<dbReference type="Pfam" id="PF09084">
    <property type="entry name" value="NMT1"/>
    <property type="match status" value="1"/>
</dbReference>
<feature type="domain" description="SsuA/THI5-like" evidence="13">
    <location>
        <begin position="46"/>
        <end position="258"/>
    </location>
</feature>
<dbReference type="GO" id="GO:0009228">
    <property type="term" value="P:thiamine biosynthetic process"/>
    <property type="evidence" value="ECO:0007669"/>
    <property type="project" value="UniProtKB-KW"/>
</dbReference>
<name>A0A1W6NVZ8_9RHOB</name>
<comment type="subunit">
    <text evidence="4">Homodimer.</text>
</comment>
<dbReference type="GO" id="GO:0016740">
    <property type="term" value="F:transferase activity"/>
    <property type="evidence" value="ECO:0007669"/>
    <property type="project" value="UniProtKB-KW"/>
</dbReference>
<evidence type="ECO:0000256" key="5">
    <source>
        <dbReference type="ARBA" id="ARBA00022679"/>
    </source>
</evidence>
<comment type="catalytic activity">
    <reaction evidence="11">
        <text>N(6)-(pyridoxal phosphate)-L-lysyl-[4-amino-5-hydroxymethyl-2-methylpyrimidine phosphate synthase] + L-histidyl-[4-amino-5-hydroxymethyl-2-methylpyrimidine phosphate synthase] + 2 Fe(3+) + 4 H2O = L-lysyl-[4-amino-5-hydroxymethyl-2-methylpyrimidine phosphate synthase] + (2S)-2-amino-5-hydroxy-4-oxopentanoyl-[4-amino-5-hydroxymethyl-2-methylpyrimidine phosphate synthase] + 4-amino-2-methyl-5-(phosphooxymethyl)pyrimidine + 3-oxopropanoate + 2 Fe(2+) + 2 H(+)</text>
        <dbReference type="Rhea" id="RHEA:65756"/>
        <dbReference type="Rhea" id="RHEA-COMP:16892"/>
        <dbReference type="Rhea" id="RHEA-COMP:16893"/>
        <dbReference type="Rhea" id="RHEA-COMP:16894"/>
        <dbReference type="Rhea" id="RHEA-COMP:16895"/>
        <dbReference type="ChEBI" id="CHEBI:15377"/>
        <dbReference type="ChEBI" id="CHEBI:15378"/>
        <dbReference type="ChEBI" id="CHEBI:29033"/>
        <dbReference type="ChEBI" id="CHEBI:29034"/>
        <dbReference type="ChEBI" id="CHEBI:29969"/>
        <dbReference type="ChEBI" id="CHEBI:29979"/>
        <dbReference type="ChEBI" id="CHEBI:33190"/>
        <dbReference type="ChEBI" id="CHEBI:58354"/>
        <dbReference type="ChEBI" id="CHEBI:143915"/>
        <dbReference type="ChEBI" id="CHEBI:157692"/>
    </reaction>
    <physiologicalReaction direction="left-to-right" evidence="11">
        <dbReference type="Rhea" id="RHEA:65757"/>
    </physiologicalReaction>
</comment>
<evidence type="ECO:0000256" key="12">
    <source>
        <dbReference type="SAM" id="SignalP"/>
    </source>
</evidence>
<sequence length="342" mass="37277">MLSPSLSRRHFIANSCAGLAFAASLRPAFAQNNNAALRTALNWLPNVQYAGFWVALERGYFAEEGIDPIYFPGGPNAPNSLVTLAADGADLGMGLWLPFLDARARGNDMVMLGANFPNGQNGFISLPGKPIVTPADLVGARILGQTESDKQIIETMLIRAGLPLDYHFVPAGFSPEPLLAGDGDAYICFVTNQPITLENLGLKQGTDFLVHRFDEFGYRAPNTIFISTREKLEANRDRYVRYLRALARGWQENEKDPEFAASLVVNNYGADLGLDLVQQTRQNELQIALVQDATGRYFGLAPDDIASGLYDLARSSGKGDVLPDDPTVLYDFSILDEALASL</sequence>
<dbReference type="SUPFAM" id="SSF53850">
    <property type="entry name" value="Periplasmic binding protein-like II"/>
    <property type="match status" value="1"/>
</dbReference>
<evidence type="ECO:0000256" key="1">
    <source>
        <dbReference type="ARBA" id="ARBA00003469"/>
    </source>
</evidence>
<keyword evidence="8" id="KW-0784">Thiamine biosynthesis</keyword>
<feature type="chain" id="PRO_5012325883" description="Thiamine pyrimidine synthase" evidence="12">
    <location>
        <begin position="31"/>
        <end position="342"/>
    </location>
</feature>
<dbReference type="AlphaFoldDB" id="A0A1W6NVZ8"/>
<organism evidence="14 15">
    <name type="scientific">Ketogulonicigenium robustum</name>
    <dbReference type="NCBI Taxonomy" id="92947"/>
    <lineage>
        <taxon>Bacteria</taxon>
        <taxon>Pseudomonadati</taxon>
        <taxon>Pseudomonadota</taxon>
        <taxon>Alphaproteobacteria</taxon>
        <taxon>Rhodobacterales</taxon>
        <taxon>Roseobacteraceae</taxon>
        <taxon>Ketogulonicigenium</taxon>
    </lineage>
</organism>
<comment type="similarity">
    <text evidence="3">Belongs to the NMT1/THI5 family.</text>
</comment>
<dbReference type="InterPro" id="IPR027939">
    <property type="entry name" value="NMT1/THI5"/>
</dbReference>